<dbReference type="Gramene" id="KZN09953">
    <property type="protein sequence ID" value="KZN09953"/>
    <property type="gene ID" value="DCAR_002609"/>
</dbReference>
<evidence type="ECO:0000256" key="1">
    <source>
        <dbReference type="SAM" id="Phobius"/>
    </source>
</evidence>
<comment type="caution">
    <text evidence="2">The sequence shown here is derived from an EMBL/GenBank/DDBJ whole genome shotgun (WGS) entry which is preliminary data.</text>
</comment>
<organism evidence="2">
    <name type="scientific">Daucus carota subsp. sativus</name>
    <name type="common">Carrot</name>
    <dbReference type="NCBI Taxonomy" id="79200"/>
    <lineage>
        <taxon>Eukaryota</taxon>
        <taxon>Viridiplantae</taxon>
        <taxon>Streptophyta</taxon>
        <taxon>Embryophyta</taxon>
        <taxon>Tracheophyta</taxon>
        <taxon>Spermatophyta</taxon>
        <taxon>Magnoliopsida</taxon>
        <taxon>eudicotyledons</taxon>
        <taxon>Gunneridae</taxon>
        <taxon>Pentapetalae</taxon>
        <taxon>asterids</taxon>
        <taxon>campanulids</taxon>
        <taxon>Apiales</taxon>
        <taxon>Apiaceae</taxon>
        <taxon>Apioideae</taxon>
        <taxon>Scandiceae</taxon>
        <taxon>Daucinae</taxon>
        <taxon>Daucus</taxon>
        <taxon>Daucus sect. Daucus</taxon>
    </lineage>
</organism>
<gene>
    <name evidence="2" type="ORF">DCAR_002609</name>
</gene>
<dbReference type="EMBL" id="LNRQ01000001">
    <property type="protein sequence ID" value="KZN09953.1"/>
    <property type="molecule type" value="Genomic_DNA"/>
</dbReference>
<keyword evidence="1" id="KW-0812">Transmembrane</keyword>
<proteinExistence type="predicted"/>
<sequence length="67" mass="7851">MIPTHLRDAKPDYISFSMHIIYKRTSVDNLYAVNLIGITSTLFHIFIINYKPRNIILITSPTPRYIE</sequence>
<keyword evidence="1" id="KW-0472">Membrane</keyword>
<feature type="transmembrane region" description="Helical" evidence="1">
    <location>
        <begin position="31"/>
        <end position="50"/>
    </location>
</feature>
<protein>
    <submittedName>
        <fullName evidence="2">Uncharacterized protein</fullName>
    </submittedName>
</protein>
<evidence type="ECO:0000313" key="2">
    <source>
        <dbReference type="EMBL" id="KZN09953.1"/>
    </source>
</evidence>
<name>A0A162B4M1_DAUCS</name>
<dbReference type="AlphaFoldDB" id="A0A162B4M1"/>
<reference evidence="2" key="1">
    <citation type="journal article" date="2016" name="Nat. Genet.">
        <title>A high-quality carrot genome assembly provides new insights into carotenoid accumulation and asterid genome evolution.</title>
        <authorList>
            <person name="Iorizzo M."/>
            <person name="Ellison S."/>
            <person name="Senalik D."/>
            <person name="Zeng P."/>
            <person name="Satapoomin P."/>
            <person name="Huang J."/>
            <person name="Bowman M."/>
            <person name="Iovene M."/>
            <person name="Sanseverino W."/>
            <person name="Cavagnaro P."/>
            <person name="Yildiz M."/>
            <person name="Macko-Podgorni A."/>
            <person name="Moranska E."/>
            <person name="Grzebelus E."/>
            <person name="Grzebelus D."/>
            <person name="Ashrafi H."/>
            <person name="Zheng Z."/>
            <person name="Cheng S."/>
            <person name="Spooner D."/>
            <person name="Van Deynze A."/>
            <person name="Simon P."/>
        </authorList>
    </citation>
    <scope>NUCLEOTIDE SEQUENCE [LARGE SCALE GENOMIC DNA]</scope>
    <source>
        <tissue evidence="2">Leaf</tissue>
    </source>
</reference>
<keyword evidence="1" id="KW-1133">Transmembrane helix</keyword>
<accession>A0A162B4M1</accession>